<dbReference type="Proteomes" id="UP000283509">
    <property type="component" value="Unassembled WGS sequence"/>
</dbReference>
<evidence type="ECO:0000256" key="4">
    <source>
        <dbReference type="ARBA" id="ARBA00023136"/>
    </source>
</evidence>
<feature type="transmembrane region" description="Helical" evidence="6">
    <location>
        <begin position="722"/>
        <end position="740"/>
    </location>
</feature>
<feature type="region of interest" description="Disordered" evidence="5">
    <location>
        <begin position="775"/>
        <end position="797"/>
    </location>
</feature>
<dbReference type="GO" id="GO:0016020">
    <property type="term" value="C:membrane"/>
    <property type="evidence" value="ECO:0007669"/>
    <property type="project" value="UniProtKB-SubCell"/>
</dbReference>
<evidence type="ECO:0000256" key="6">
    <source>
        <dbReference type="SAM" id="Phobius"/>
    </source>
</evidence>
<dbReference type="AlphaFoldDB" id="A0A423SKV6"/>
<dbReference type="GO" id="GO:0004930">
    <property type="term" value="F:G protein-coupled receptor activity"/>
    <property type="evidence" value="ECO:0007669"/>
    <property type="project" value="InterPro"/>
</dbReference>
<feature type="transmembrane region" description="Helical" evidence="6">
    <location>
        <begin position="555"/>
        <end position="575"/>
    </location>
</feature>
<dbReference type="OrthoDB" id="6134459at2759"/>
<feature type="transmembrane region" description="Helical" evidence="6">
    <location>
        <begin position="595"/>
        <end position="616"/>
    </location>
</feature>
<protein>
    <submittedName>
        <fullName evidence="9">G-protein coupled receptor Mth2</fullName>
    </submittedName>
</protein>
<dbReference type="InterPro" id="IPR000832">
    <property type="entry name" value="GPCR_2_secretin-like"/>
</dbReference>
<accession>A0A423SKV6</accession>
<reference evidence="9 10" key="1">
    <citation type="submission" date="2018-04" db="EMBL/GenBank/DDBJ databases">
        <authorList>
            <person name="Zhang X."/>
            <person name="Yuan J."/>
            <person name="Li F."/>
            <person name="Xiang J."/>
        </authorList>
    </citation>
    <scope>NUCLEOTIDE SEQUENCE [LARGE SCALE GENOMIC DNA]</scope>
    <source>
        <tissue evidence="9">Muscle</tissue>
    </source>
</reference>
<keyword evidence="3 6" id="KW-1133">Transmembrane helix</keyword>
<dbReference type="SUPFAM" id="SSF81321">
    <property type="entry name" value="Family A G protein-coupled receptor-like"/>
    <property type="match status" value="1"/>
</dbReference>
<keyword evidence="10" id="KW-1185">Reference proteome</keyword>
<keyword evidence="4 6" id="KW-0472">Membrane</keyword>
<feature type="transmembrane region" description="Helical" evidence="6">
    <location>
        <begin position="484"/>
        <end position="509"/>
    </location>
</feature>
<dbReference type="STRING" id="6689.A0A423SKV6"/>
<organism evidence="9 10">
    <name type="scientific">Penaeus vannamei</name>
    <name type="common">Whiteleg shrimp</name>
    <name type="synonym">Litopenaeus vannamei</name>
    <dbReference type="NCBI Taxonomy" id="6689"/>
    <lineage>
        <taxon>Eukaryota</taxon>
        <taxon>Metazoa</taxon>
        <taxon>Ecdysozoa</taxon>
        <taxon>Arthropoda</taxon>
        <taxon>Crustacea</taxon>
        <taxon>Multicrustacea</taxon>
        <taxon>Malacostraca</taxon>
        <taxon>Eumalacostraca</taxon>
        <taxon>Eucarida</taxon>
        <taxon>Decapoda</taxon>
        <taxon>Dendrobranchiata</taxon>
        <taxon>Penaeoidea</taxon>
        <taxon>Penaeidae</taxon>
        <taxon>Penaeus</taxon>
    </lineage>
</organism>
<evidence type="ECO:0000259" key="8">
    <source>
        <dbReference type="PROSITE" id="PS50261"/>
    </source>
</evidence>
<sequence length="797" mass="87753">MLLMVVVAVFLAETSQGFNESDLVALETSCHPVDPCRRDSLPPPSWRGRNCFCDERCLRYADCCIDADAYDAQTYQANVGRFTCVNLKQYGDVYMKGTCSDGWEDREVAALCLGGSPAANLGHEDLLANLPATSADSNVTYVNYYCAICNNDSLSLTLWQSRWECEGLDGLRSTLSQDAAASGIAFKDGNWGVKVEINGTKEYHVCAMYPSLPTTLTGVTRPCQAAISSCAANWTDQNVADLCQSYTAVVYNNTLPYRNPHCATCNYLEKEKTSCLSRDLQRNKKDRFFNPEAFALLFDFTDASGSNVVGSTSPCSRFEVWDPFFRKCRSVVCAKENQKFERGKCVDVSDFNATTTSEPSTAAATTPKPVNTPSANRNIPIIFPDDPAYSTAPPITSPPPPTTTMPTPTNTTVLSNTPASSNSSAPNLVCNKVFLSEDEFTLDEAGTVYVANYGLNYTFNEYVVQEGGVLLCAPTYERSKFSAAMGWVTLLCLGVSCACLMVHLVAFAMVPDLRFLSGKNLASLSVTLILAYSVFVANVFNGLEGPGCVAMAAVLYYLFLSSICWMNAVAFDIWLTFRRGKTELRVTAGKQWRKFVAYCAYSWGIPALAAALLVVLDLQRPEVIVEEILPYLGQGEGLCWFGQRRSLFVFFAIPVAFMIVVNVVFFICTARIIAETTLSTSAMTSSSHHKSHYKMYLRLAVLTGFTWLSGIVAGYLQVEALWYVFVVLNSLQGVFIFLAFTCRRKVWRTMGLRMRRLYQRGTSWVARRVSPSSQGVELKDTVDGQSSATPATSLDDC</sequence>
<feature type="transmembrane region" description="Helical" evidence="6">
    <location>
        <begin position="647"/>
        <end position="674"/>
    </location>
</feature>
<evidence type="ECO:0000256" key="5">
    <source>
        <dbReference type="SAM" id="MobiDB-lite"/>
    </source>
</evidence>
<feature type="compositionally biased region" description="Polar residues" evidence="5">
    <location>
        <begin position="783"/>
        <end position="797"/>
    </location>
</feature>
<feature type="signal peptide" evidence="7">
    <location>
        <begin position="1"/>
        <end position="17"/>
    </location>
</feature>
<evidence type="ECO:0000256" key="2">
    <source>
        <dbReference type="ARBA" id="ARBA00022692"/>
    </source>
</evidence>
<feature type="domain" description="G-protein coupled receptors family 2 profile 2" evidence="8">
    <location>
        <begin position="485"/>
        <end position="744"/>
    </location>
</feature>
<gene>
    <name evidence="9" type="ORF">C7M84_017207</name>
</gene>
<keyword evidence="7" id="KW-0732">Signal</keyword>
<feature type="chain" id="PRO_5019403756" evidence="7">
    <location>
        <begin position="18"/>
        <end position="797"/>
    </location>
</feature>
<feature type="compositionally biased region" description="Low complexity" evidence="5">
    <location>
        <begin position="355"/>
        <end position="367"/>
    </location>
</feature>
<dbReference type="EMBL" id="QCYY01003176">
    <property type="protein sequence ID" value="ROT64856.1"/>
    <property type="molecule type" value="Genomic_DNA"/>
</dbReference>
<dbReference type="PROSITE" id="PS50261">
    <property type="entry name" value="G_PROTEIN_RECEP_F2_4"/>
    <property type="match status" value="1"/>
</dbReference>
<evidence type="ECO:0000256" key="1">
    <source>
        <dbReference type="ARBA" id="ARBA00004141"/>
    </source>
</evidence>
<feature type="transmembrane region" description="Helical" evidence="6">
    <location>
        <begin position="695"/>
        <end position="716"/>
    </location>
</feature>
<dbReference type="PANTHER" id="PTHR45902:SF5">
    <property type="entry name" value="G-PROTEIN COUPLED RECEPTORS FAMILY 2 PROFILE 2 DOMAIN-CONTAINING PROTEIN"/>
    <property type="match status" value="1"/>
</dbReference>
<feature type="transmembrane region" description="Helical" evidence="6">
    <location>
        <begin position="521"/>
        <end position="543"/>
    </location>
</feature>
<evidence type="ECO:0000313" key="10">
    <source>
        <dbReference type="Proteomes" id="UP000283509"/>
    </source>
</evidence>
<dbReference type="PANTHER" id="PTHR45902">
    <property type="entry name" value="LATROPHILIN RECEPTOR-LIKE PROTEIN A"/>
    <property type="match status" value="1"/>
</dbReference>
<comment type="caution">
    <text evidence="9">The sequence shown here is derived from an EMBL/GenBank/DDBJ whole genome shotgun (WGS) entry which is preliminary data.</text>
</comment>
<keyword evidence="2 6" id="KW-0812">Transmembrane</keyword>
<evidence type="ECO:0000256" key="3">
    <source>
        <dbReference type="ARBA" id="ARBA00022989"/>
    </source>
</evidence>
<reference evidence="9 10" key="2">
    <citation type="submission" date="2019-01" db="EMBL/GenBank/DDBJ databases">
        <title>The decoding of complex shrimp genome reveals the adaptation for benthos swimmer, frequently molting mechanism and breeding impact on genome.</title>
        <authorList>
            <person name="Sun Y."/>
            <person name="Gao Y."/>
            <person name="Yu Y."/>
        </authorList>
    </citation>
    <scope>NUCLEOTIDE SEQUENCE [LARGE SCALE GENOMIC DNA]</scope>
    <source>
        <tissue evidence="9">Muscle</tissue>
    </source>
</reference>
<evidence type="ECO:0000313" key="9">
    <source>
        <dbReference type="EMBL" id="ROT64856.1"/>
    </source>
</evidence>
<dbReference type="GO" id="GO:0007166">
    <property type="term" value="P:cell surface receptor signaling pathway"/>
    <property type="evidence" value="ECO:0007669"/>
    <property type="project" value="InterPro"/>
</dbReference>
<dbReference type="InterPro" id="IPR053231">
    <property type="entry name" value="GPCR_LN-TM7"/>
</dbReference>
<dbReference type="InterPro" id="IPR017981">
    <property type="entry name" value="GPCR_2-like_7TM"/>
</dbReference>
<evidence type="ECO:0000256" key="7">
    <source>
        <dbReference type="SAM" id="SignalP"/>
    </source>
</evidence>
<comment type="subcellular location">
    <subcellularLocation>
        <location evidence="1">Membrane</location>
        <topology evidence="1">Multi-pass membrane protein</topology>
    </subcellularLocation>
</comment>
<keyword evidence="9" id="KW-0675">Receptor</keyword>
<proteinExistence type="predicted"/>
<dbReference type="CDD" id="cd15039">
    <property type="entry name" value="7tmB3_Methuselah-like"/>
    <property type="match status" value="1"/>
</dbReference>
<dbReference type="Gene3D" id="1.20.1070.10">
    <property type="entry name" value="Rhodopsin 7-helix transmembrane proteins"/>
    <property type="match status" value="1"/>
</dbReference>
<feature type="region of interest" description="Disordered" evidence="5">
    <location>
        <begin position="355"/>
        <end position="374"/>
    </location>
</feature>
<dbReference type="Pfam" id="PF00002">
    <property type="entry name" value="7tm_2"/>
    <property type="match status" value="1"/>
</dbReference>
<name>A0A423SKV6_PENVA</name>